<evidence type="ECO:0000313" key="3">
    <source>
        <dbReference type="Proteomes" id="UP000886780"/>
    </source>
</evidence>
<keyword evidence="1" id="KW-0732">Signal</keyword>
<evidence type="ECO:0000313" key="2">
    <source>
        <dbReference type="EMBL" id="HIX51231.1"/>
    </source>
</evidence>
<accession>A0A9D1W1U0</accession>
<evidence type="ECO:0008006" key="4">
    <source>
        <dbReference type="Google" id="ProtNLM"/>
    </source>
</evidence>
<dbReference type="Proteomes" id="UP000886780">
    <property type="component" value="Unassembled WGS sequence"/>
</dbReference>
<comment type="caution">
    <text evidence="2">The sequence shown here is derived from an EMBL/GenBank/DDBJ whole genome shotgun (WGS) entry which is preliminary data.</text>
</comment>
<name>A0A9D1W1U0_9FIRM</name>
<feature type="signal peptide" evidence="1">
    <location>
        <begin position="1"/>
        <end position="26"/>
    </location>
</feature>
<dbReference type="EMBL" id="DXEU01000006">
    <property type="protein sequence ID" value="HIX51231.1"/>
    <property type="molecule type" value="Genomic_DNA"/>
</dbReference>
<dbReference type="AlphaFoldDB" id="A0A9D1W1U0"/>
<evidence type="ECO:0000256" key="1">
    <source>
        <dbReference type="SAM" id="SignalP"/>
    </source>
</evidence>
<sequence length="717" mass="78946">MWKKRITAAGLAAVIFSLSAVPESLGAEPSVSVDETMYVTLDYYGARTDVSVVKGCFTNGVGTYTDYGDYEKIVNMTDSREPEAGDGSVTWNFDGENKRFYYEGVMDPEQVELPWNFDVSYKLNGVEMRAEELAGASGLVEIHVAAEPNELAGEYYRNNMILSVVVPVDMEKCYSVDAPGAQLQSIGTESVAVYMALPGEEGDFTIRMGTDDYESIGVLMMMVPGRLDALNHIKELKEAKDTWRESGDLMYESIDALLATAESMRGDVSQVRDGVDYLERAREIVSQNRPAMESSASAALDELDHLTVWTAALVPYLQTARQAVTDINQNTVQMSNTMYELEGVLDDLYAHLGGLRDNLKKISGAVPGLSQEERNAIMEEIRVQVEEALGLLDRADGLLGSLEQNFDLTEEEWEILKESLSYAESGHFGQAGDGTATPSEMDAYWIPEEADGEYAAMNENLELLKGNPYLDEVRGMLNQLRAILGDGRTVQGTAETILNKISGVLDTAKDTAGDSARVLSTLRGADEQLVYLLEDARTLIGTVNSYVPDMMEALRATEDLMTGLSRTIDTTHSFLSVVDETLKAAGDSLDQGARDSLQGARSLLDKSLQMLDDTSNVRAAGAEMKSALDGQLDKFEEENRFLNMDPEAEMISFTSEKNPEPNSLQIIVRTEEISEDQAATDISDEESGAKADEGPFRRMWNVFVKMFEAIVDIFKNR</sequence>
<reference evidence="2" key="2">
    <citation type="submission" date="2021-04" db="EMBL/GenBank/DDBJ databases">
        <authorList>
            <person name="Gilroy R."/>
        </authorList>
    </citation>
    <scope>NUCLEOTIDE SEQUENCE</scope>
    <source>
        <strain evidence="2">ChiGjej4B4-12881</strain>
    </source>
</reference>
<protein>
    <recommendedName>
        <fullName evidence="4">X-X-X-Leu-X-X-Gly heptad repeat-containing protein</fullName>
    </recommendedName>
</protein>
<proteinExistence type="predicted"/>
<feature type="chain" id="PRO_5039176689" description="X-X-X-Leu-X-X-Gly heptad repeat-containing protein" evidence="1">
    <location>
        <begin position="27"/>
        <end position="717"/>
    </location>
</feature>
<gene>
    <name evidence="2" type="ORF">IAA28_00320</name>
</gene>
<organism evidence="2 3">
    <name type="scientific">Candidatus Lachnoclostridium stercoripullorum</name>
    <dbReference type="NCBI Taxonomy" id="2838635"/>
    <lineage>
        <taxon>Bacteria</taxon>
        <taxon>Bacillati</taxon>
        <taxon>Bacillota</taxon>
        <taxon>Clostridia</taxon>
        <taxon>Lachnospirales</taxon>
        <taxon>Lachnospiraceae</taxon>
    </lineage>
</organism>
<reference evidence="2" key="1">
    <citation type="journal article" date="2021" name="PeerJ">
        <title>Extensive microbial diversity within the chicken gut microbiome revealed by metagenomics and culture.</title>
        <authorList>
            <person name="Gilroy R."/>
            <person name="Ravi A."/>
            <person name="Getino M."/>
            <person name="Pursley I."/>
            <person name="Horton D.L."/>
            <person name="Alikhan N.F."/>
            <person name="Baker D."/>
            <person name="Gharbi K."/>
            <person name="Hall N."/>
            <person name="Watson M."/>
            <person name="Adriaenssens E.M."/>
            <person name="Foster-Nyarko E."/>
            <person name="Jarju S."/>
            <person name="Secka A."/>
            <person name="Antonio M."/>
            <person name="Oren A."/>
            <person name="Chaudhuri R.R."/>
            <person name="La Ragione R."/>
            <person name="Hildebrand F."/>
            <person name="Pallen M.J."/>
        </authorList>
    </citation>
    <scope>NUCLEOTIDE SEQUENCE</scope>
    <source>
        <strain evidence="2">ChiGjej4B4-12881</strain>
    </source>
</reference>